<dbReference type="SUPFAM" id="SSF46689">
    <property type="entry name" value="Homeodomain-like"/>
    <property type="match status" value="1"/>
</dbReference>
<accession>A0A1M5DF47</accession>
<dbReference type="Proteomes" id="UP000186132">
    <property type="component" value="Unassembled WGS sequence"/>
</dbReference>
<gene>
    <name evidence="6" type="ORF">SAMN05443575_0559</name>
</gene>
<dbReference type="GO" id="GO:0003700">
    <property type="term" value="F:DNA-binding transcription factor activity"/>
    <property type="evidence" value="ECO:0007669"/>
    <property type="project" value="TreeGrafter"/>
</dbReference>
<evidence type="ECO:0000256" key="3">
    <source>
        <dbReference type="ARBA" id="ARBA00023163"/>
    </source>
</evidence>
<dbReference type="GO" id="GO:0000976">
    <property type="term" value="F:transcription cis-regulatory region binding"/>
    <property type="evidence" value="ECO:0007669"/>
    <property type="project" value="TreeGrafter"/>
</dbReference>
<sequence length="260" mass="28125">MPAHSPTPAAGELPPGLDVLWGRRERGRRGPQSELSVERIVAAAMELADADGLAAVSMAGVAKRLGFTTMSLYRHVTSKDELLQLMWNASAEGAQSLVLTGRGWRPRLREWAQIQRDLLDQHPWITQLPMATPPLAPNSLAFVELGLTALDGADLADADKLRALGLLSSYTLSEARMAHDARLATAAAGAPPPQFETVLRLVVDADTYPRLHRIAWAPGDPTDEYGSFLAGIDCILDGVEALSRRNRRARARRGAPGTRS</sequence>
<organism evidence="6 7">
    <name type="scientific">Jatrophihabitans endophyticus</name>
    <dbReference type="NCBI Taxonomy" id="1206085"/>
    <lineage>
        <taxon>Bacteria</taxon>
        <taxon>Bacillati</taxon>
        <taxon>Actinomycetota</taxon>
        <taxon>Actinomycetes</taxon>
        <taxon>Jatrophihabitantales</taxon>
        <taxon>Jatrophihabitantaceae</taxon>
        <taxon>Jatrophihabitans</taxon>
    </lineage>
</organism>
<evidence type="ECO:0000313" key="6">
    <source>
        <dbReference type="EMBL" id="SHF65683.1"/>
    </source>
</evidence>
<dbReference type="PROSITE" id="PS50977">
    <property type="entry name" value="HTH_TETR_2"/>
    <property type="match status" value="1"/>
</dbReference>
<dbReference type="Pfam" id="PF02909">
    <property type="entry name" value="TetR_C_1"/>
    <property type="match status" value="1"/>
</dbReference>
<dbReference type="InterPro" id="IPR050109">
    <property type="entry name" value="HTH-type_TetR-like_transc_reg"/>
</dbReference>
<dbReference type="EMBL" id="FQVU01000001">
    <property type="protein sequence ID" value="SHF65683.1"/>
    <property type="molecule type" value="Genomic_DNA"/>
</dbReference>
<evidence type="ECO:0000256" key="1">
    <source>
        <dbReference type="ARBA" id="ARBA00023015"/>
    </source>
</evidence>
<dbReference type="GO" id="GO:0045892">
    <property type="term" value="P:negative regulation of DNA-templated transcription"/>
    <property type="evidence" value="ECO:0007669"/>
    <property type="project" value="InterPro"/>
</dbReference>
<evidence type="ECO:0000256" key="4">
    <source>
        <dbReference type="PROSITE-ProRule" id="PRU00335"/>
    </source>
</evidence>
<evidence type="ECO:0000256" key="2">
    <source>
        <dbReference type="ARBA" id="ARBA00023125"/>
    </source>
</evidence>
<dbReference type="Gene3D" id="1.10.357.10">
    <property type="entry name" value="Tetracycline Repressor, domain 2"/>
    <property type="match status" value="1"/>
</dbReference>
<keyword evidence="1" id="KW-0805">Transcription regulation</keyword>
<dbReference type="STRING" id="1206085.SAMN05443575_0559"/>
<protein>
    <submittedName>
        <fullName evidence="6">Transcriptional regulator, TetR family</fullName>
    </submittedName>
</protein>
<keyword evidence="7" id="KW-1185">Reference proteome</keyword>
<dbReference type="Pfam" id="PF00440">
    <property type="entry name" value="TetR_N"/>
    <property type="match status" value="1"/>
</dbReference>
<dbReference type="PRINTS" id="PR00455">
    <property type="entry name" value="HTHTETR"/>
</dbReference>
<dbReference type="AlphaFoldDB" id="A0A1M5DF47"/>
<evidence type="ECO:0000259" key="5">
    <source>
        <dbReference type="PROSITE" id="PS50977"/>
    </source>
</evidence>
<dbReference type="PANTHER" id="PTHR30055">
    <property type="entry name" value="HTH-TYPE TRANSCRIPTIONAL REGULATOR RUTR"/>
    <property type="match status" value="1"/>
</dbReference>
<dbReference type="RefSeq" id="WP_073385600.1">
    <property type="nucleotide sequence ID" value="NZ_FQVU01000001.1"/>
</dbReference>
<name>A0A1M5DF47_9ACTN</name>
<dbReference type="InterPro" id="IPR009057">
    <property type="entry name" value="Homeodomain-like_sf"/>
</dbReference>
<feature type="DNA-binding region" description="H-T-H motif" evidence="4">
    <location>
        <begin position="57"/>
        <end position="76"/>
    </location>
</feature>
<feature type="domain" description="HTH tetR-type" evidence="5">
    <location>
        <begin position="34"/>
        <end position="94"/>
    </location>
</feature>
<dbReference type="OrthoDB" id="2570341at2"/>
<proteinExistence type="predicted"/>
<dbReference type="Gene3D" id="1.10.10.60">
    <property type="entry name" value="Homeodomain-like"/>
    <property type="match status" value="1"/>
</dbReference>
<evidence type="ECO:0000313" key="7">
    <source>
        <dbReference type="Proteomes" id="UP000186132"/>
    </source>
</evidence>
<dbReference type="InterPro" id="IPR004111">
    <property type="entry name" value="Repressor_TetR_C"/>
</dbReference>
<reference evidence="6 7" key="1">
    <citation type="submission" date="2016-11" db="EMBL/GenBank/DDBJ databases">
        <authorList>
            <person name="Jaros S."/>
            <person name="Januszkiewicz K."/>
            <person name="Wedrychowicz H."/>
        </authorList>
    </citation>
    <scope>NUCLEOTIDE SEQUENCE [LARGE SCALE GENOMIC DNA]</scope>
    <source>
        <strain evidence="6 7">DSM 45627</strain>
    </source>
</reference>
<dbReference type="SUPFAM" id="SSF48498">
    <property type="entry name" value="Tetracyclin repressor-like, C-terminal domain"/>
    <property type="match status" value="1"/>
</dbReference>
<keyword evidence="2 4" id="KW-0238">DNA-binding</keyword>
<dbReference type="InterPro" id="IPR001647">
    <property type="entry name" value="HTH_TetR"/>
</dbReference>
<dbReference type="InterPro" id="IPR036271">
    <property type="entry name" value="Tet_transcr_reg_TetR-rel_C_sf"/>
</dbReference>
<dbReference type="PANTHER" id="PTHR30055:SF151">
    <property type="entry name" value="TRANSCRIPTIONAL REGULATORY PROTEIN"/>
    <property type="match status" value="1"/>
</dbReference>
<keyword evidence="3" id="KW-0804">Transcription</keyword>